<evidence type="ECO:0000313" key="1">
    <source>
        <dbReference type="EMBL" id="KXX74187.1"/>
    </source>
</evidence>
<dbReference type="EMBL" id="LCTW02000378">
    <property type="protein sequence ID" value="KXX74187.1"/>
    <property type="molecule type" value="Genomic_DNA"/>
</dbReference>
<dbReference type="Proteomes" id="UP000078237">
    <property type="component" value="Unassembled WGS sequence"/>
</dbReference>
<organism evidence="1 2">
    <name type="scientific">Madurella mycetomatis</name>
    <dbReference type="NCBI Taxonomy" id="100816"/>
    <lineage>
        <taxon>Eukaryota</taxon>
        <taxon>Fungi</taxon>
        <taxon>Dikarya</taxon>
        <taxon>Ascomycota</taxon>
        <taxon>Pezizomycotina</taxon>
        <taxon>Sordariomycetes</taxon>
        <taxon>Sordariomycetidae</taxon>
        <taxon>Sordariales</taxon>
        <taxon>Sordariales incertae sedis</taxon>
        <taxon>Madurella</taxon>
    </lineage>
</organism>
<dbReference type="SUPFAM" id="SSF52540">
    <property type="entry name" value="P-loop containing nucleoside triphosphate hydrolases"/>
    <property type="match status" value="1"/>
</dbReference>
<dbReference type="OrthoDB" id="10251412at2759"/>
<feature type="non-terminal residue" evidence="1">
    <location>
        <position position="1"/>
    </location>
</feature>
<reference evidence="1 2" key="1">
    <citation type="journal article" date="2016" name="Genome Announc.">
        <title>Genome Sequence of Madurella mycetomatis mm55, Isolated from a Human Mycetoma Case in Sudan.</title>
        <authorList>
            <person name="Smit S."/>
            <person name="Derks M.F."/>
            <person name="Bervoets S."/>
            <person name="Fahal A."/>
            <person name="van Leeuwen W."/>
            <person name="van Belkum A."/>
            <person name="van de Sande W.W."/>
        </authorList>
    </citation>
    <scope>NUCLEOTIDE SEQUENCE [LARGE SCALE GENOMIC DNA]</scope>
    <source>
        <strain evidence="2">mm55</strain>
    </source>
</reference>
<accession>A0A175VRR5</accession>
<proteinExistence type="predicted"/>
<dbReference type="InterPro" id="IPR050747">
    <property type="entry name" value="Mitochondrial_chaperone_BCS1"/>
</dbReference>
<dbReference type="STRING" id="100816.A0A175VRR5"/>
<gene>
    <name evidence="1" type="ORF">MMYC01_210520</name>
</gene>
<dbReference type="Gene3D" id="3.40.50.300">
    <property type="entry name" value="P-loop containing nucleotide triphosphate hydrolases"/>
    <property type="match status" value="1"/>
</dbReference>
<evidence type="ECO:0000313" key="2">
    <source>
        <dbReference type="Proteomes" id="UP000078237"/>
    </source>
</evidence>
<dbReference type="PANTHER" id="PTHR23070">
    <property type="entry name" value="BCS1 AAA-TYPE ATPASE"/>
    <property type="match status" value="1"/>
</dbReference>
<name>A0A175VRR5_9PEZI</name>
<dbReference type="VEuPathDB" id="FungiDB:MMYC01_210520"/>
<keyword evidence="2" id="KW-1185">Reference proteome</keyword>
<dbReference type="AlphaFoldDB" id="A0A175VRR5"/>
<dbReference type="InterPro" id="IPR027417">
    <property type="entry name" value="P-loop_NTPase"/>
</dbReference>
<sequence>IAGHFGLDVYIICLPVNDSNLKTLFATVPPRSIIILEDVKSADSEAPKGVTSISALLNVIDSTGPGHMIIMTTCHIELVDGTLKEPGRVDMEAEFRLANKEMIARLFYFAYQEHEAAGLLAEKFSAKVPE</sequence>
<comment type="caution">
    <text evidence="1">The sequence shown here is derived from an EMBL/GenBank/DDBJ whole genome shotgun (WGS) entry which is preliminary data.</text>
</comment>
<protein>
    <submittedName>
        <fullName evidence="1">Mitochondrial chaperone BCS1-A</fullName>
    </submittedName>
</protein>